<feature type="domain" description="NGO1945-like C-terminal" evidence="2">
    <location>
        <begin position="148"/>
        <end position="244"/>
    </location>
</feature>
<evidence type="ECO:0000259" key="1">
    <source>
        <dbReference type="Pfam" id="PF09836"/>
    </source>
</evidence>
<dbReference type="Pfam" id="PF09836">
    <property type="entry name" value="DUF2063"/>
    <property type="match status" value="1"/>
</dbReference>
<accession>A0A6J4LUU9</accession>
<dbReference type="Gene3D" id="1.10.150.690">
    <property type="entry name" value="DUF2063"/>
    <property type="match status" value="1"/>
</dbReference>
<dbReference type="Pfam" id="PF22106">
    <property type="entry name" value="NGO1945_C"/>
    <property type="match status" value="1"/>
</dbReference>
<proteinExistence type="predicted"/>
<dbReference type="InterPro" id="IPR018640">
    <property type="entry name" value="DUF2063"/>
</dbReference>
<reference evidence="3" key="1">
    <citation type="submission" date="2020-02" db="EMBL/GenBank/DDBJ databases">
        <authorList>
            <person name="Meier V. D."/>
        </authorList>
    </citation>
    <scope>NUCLEOTIDE SEQUENCE</scope>
    <source>
        <strain evidence="3">AVDCRST_MAG71</strain>
    </source>
</reference>
<sequence length="254" mass="28370">MSHDDPAFAAQRALSGHIRDPLQADGPNGIEDRRLKIYRELFFNNVEGMLAGNFPVIVRTLGEDRWQALVRDFYREHPSHTPLFTELAREFLRYLETRAEQDRGDAPWLQELAHYEWVELALQISEARASDVPHDPEGDLLTQAPVLSPLAWPLAYEWPVHRIGPGLVPTQPPGTPTLLLVQRGADGSVRFSELSPLTFRLLQRIEAEPALSGRAQLQALAVEAGAPEHEAFIAMGHAMLEQLRNDGALLGSRA</sequence>
<organism evidence="3">
    <name type="scientific">uncultured Lysobacter sp</name>
    <dbReference type="NCBI Taxonomy" id="271060"/>
    <lineage>
        <taxon>Bacteria</taxon>
        <taxon>Pseudomonadati</taxon>
        <taxon>Pseudomonadota</taxon>
        <taxon>Gammaproteobacteria</taxon>
        <taxon>Lysobacterales</taxon>
        <taxon>Lysobacteraceae</taxon>
        <taxon>Lysobacter</taxon>
        <taxon>environmental samples</taxon>
    </lineage>
</organism>
<dbReference type="Gene3D" id="3.90.930.50">
    <property type="match status" value="1"/>
</dbReference>
<dbReference type="InterPro" id="IPR054098">
    <property type="entry name" value="NGO1945-like_C"/>
</dbReference>
<name>A0A6J4LUU9_9GAMM</name>
<gene>
    <name evidence="3" type="ORF">AVDCRST_MAG71-2315</name>
</gene>
<evidence type="ECO:0000313" key="3">
    <source>
        <dbReference type="EMBL" id="CAA9342365.1"/>
    </source>
</evidence>
<dbReference type="EMBL" id="CADCUA010000533">
    <property type="protein sequence ID" value="CAA9342365.1"/>
    <property type="molecule type" value="Genomic_DNA"/>
</dbReference>
<dbReference type="AlphaFoldDB" id="A0A6J4LUU9"/>
<evidence type="ECO:0000259" key="2">
    <source>
        <dbReference type="Pfam" id="PF22106"/>
    </source>
</evidence>
<dbReference type="InterPro" id="IPR044922">
    <property type="entry name" value="DUF2063_N_sf"/>
</dbReference>
<feature type="domain" description="Putative DNA-binding" evidence="1">
    <location>
        <begin position="10"/>
        <end position="95"/>
    </location>
</feature>
<protein>
    <submittedName>
        <fullName evidence="3">Uncharacterized protein</fullName>
    </submittedName>
</protein>